<gene>
    <name evidence="2" type="ORF">SCFA_1040002</name>
</gene>
<protein>
    <submittedName>
        <fullName evidence="2">Polymer-forming cytoskeletal</fullName>
    </submittedName>
</protein>
<feature type="transmembrane region" description="Helical" evidence="1">
    <location>
        <begin position="7"/>
        <end position="28"/>
    </location>
</feature>
<dbReference type="Gene3D" id="2.160.10.10">
    <property type="entry name" value="Hexapeptide repeat proteins"/>
    <property type="match status" value="1"/>
</dbReference>
<keyword evidence="1" id="KW-0812">Transmembrane</keyword>
<dbReference type="InterPro" id="IPR011004">
    <property type="entry name" value="Trimer_LpxA-like_sf"/>
</dbReference>
<organism evidence="2">
    <name type="scientific">anaerobic digester metagenome</name>
    <dbReference type="NCBI Taxonomy" id="1263854"/>
    <lineage>
        <taxon>unclassified sequences</taxon>
        <taxon>metagenomes</taxon>
        <taxon>ecological metagenomes</taxon>
    </lineage>
</organism>
<sequence>MLYNQKGYALIIVLMMTIVLFFIGSAALTMGGSVRKTAVLETEQKKAHYIAEAGIEKAVDKAKRESAWVESLVLNSEYNLVPDVIPAGYADGNLVHVKVRKEFYNDSKTTLCIESKGQYRDVYREIRVKVDLGKPMPFYRGLWTESPPGAPSAFENNSVIGSNMLINGDIIFKQNCTILDKDVIVGGSVVIENNMNARNLKSGGRVTVSNNGRVEGNIQAVGDVIVKNNAVVTGDIRSMGNITLEQNAVVGGDVWANGVVNNSSSKKEGIYPNQSMDLRFTVHPFPEIDLDWYHKNADYYYSGSQTWSGDLNLNGLFYIDGNLKIQGTYSGVGTVVVSGTVTFEGNLGCTDIEQDDLCILCAGNVTLINGAQVRALVYSPAIVTIDNNAVLRGSVIARTLIQNNKAKFYFEPKMENNQPDWVTTSLQILSWEEK</sequence>
<proteinExistence type="predicted"/>
<evidence type="ECO:0000313" key="2">
    <source>
        <dbReference type="EMBL" id="VFU11240.1"/>
    </source>
</evidence>
<dbReference type="AlphaFoldDB" id="A0A485LUZ1"/>
<dbReference type="SUPFAM" id="SSF51161">
    <property type="entry name" value="Trimeric LpxA-like enzymes"/>
    <property type="match status" value="1"/>
</dbReference>
<name>A0A485LUZ1_9ZZZZ</name>
<keyword evidence="1" id="KW-1133">Transmembrane helix</keyword>
<evidence type="ECO:0000256" key="1">
    <source>
        <dbReference type="SAM" id="Phobius"/>
    </source>
</evidence>
<reference evidence="2" key="1">
    <citation type="submission" date="2019-03" db="EMBL/GenBank/DDBJ databases">
        <authorList>
            <person name="Hao L."/>
        </authorList>
    </citation>
    <scope>NUCLEOTIDE SEQUENCE</scope>
</reference>
<accession>A0A485LUZ1</accession>
<keyword evidence="1" id="KW-0472">Membrane</keyword>
<dbReference type="EMBL" id="CAADRN010000007">
    <property type="protein sequence ID" value="VFU11240.1"/>
    <property type="molecule type" value="Genomic_DNA"/>
</dbReference>